<dbReference type="Gene3D" id="3.30.1360.70">
    <property type="entry name" value="Arginyl tRNA synthetase N-terminal domain"/>
    <property type="match status" value="1"/>
</dbReference>
<comment type="catalytic activity">
    <reaction evidence="10 11">
        <text>tRNA(Arg) + L-arginine + ATP = L-arginyl-tRNA(Arg) + AMP + diphosphate</text>
        <dbReference type="Rhea" id="RHEA:20301"/>
        <dbReference type="Rhea" id="RHEA-COMP:9658"/>
        <dbReference type="Rhea" id="RHEA-COMP:9673"/>
        <dbReference type="ChEBI" id="CHEBI:30616"/>
        <dbReference type="ChEBI" id="CHEBI:32682"/>
        <dbReference type="ChEBI" id="CHEBI:33019"/>
        <dbReference type="ChEBI" id="CHEBI:78442"/>
        <dbReference type="ChEBI" id="CHEBI:78513"/>
        <dbReference type="ChEBI" id="CHEBI:456215"/>
        <dbReference type="EC" id="6.1.1.19"/>
    </reaction>
</comment>
<comment type="similarity">
    <text evidence="2 11 12">Belongs to the class-I aminoacyl-tRNA synthetase family.</text>
</comment>
<reference evidence="15 16" key="1">
    <citation type="journal article" date="2016" name="Nat. Commun.">
        <title>Thousands of microbial genomes shed light on interconnected biogeochemical processes in an aquifer system.</title>
        <authorList>
            <person name="Anantharaman K."/>
            <person name="Brown C.T."/>
            <person name="Hug L.A."/>
            <person name="Sharon I."/>
            <person name="Castelle C.J."/>
            <person name="Probst A.J."/>
            <person name="Thomas B.C."/>
            <person name="Singh A."/>
            <person name="Wilkins M.J."/>
            <person name="Karaoz U."/>
            <person name="Brodie E.L."/>
            <person name="Williams K.H."/>
            <person name="Hubbard S.S."/>
            <person name="Banfield J.F."/>
        </authorList>
    </citation>
    <scope>NUCLEOTIDE SEQUENCE [LARGE SCALE GENOMIC DNA]</scope>
</reference>
<feature type="domain" description="Arginyl tRNA synthetase N-terminal" evidence="14">
    <location>
        <begin position="4"/>
        <end position="105"/>
    </location>
</feature>
<evidence type="ECO:0000259" key="14">
    <source>
        <dbReference type="SMART" id="SM01016"/>
    </source>
</evidence>
<gene>
    <name evidence="11" type="primary">argS</name>
    <name evidence="15" type="ORF">A3E46_01475</name>
</gene>
<evidence type="ECO:0000256" key="3">
    <source>
        <dbReference type="ARBA" id="ARBA00011245"/>
    </source>
</evidence>
<keyword evidence="6 11" id="KW-0547">Nucleotide-binding</keyword>
<organism evidence="15 16">
    <name type="scientific">Candidatus Woesebacteria bacterium RIFCSPHIGHO2_12_FULL_46_16</name>
    <dbReference type="NCBI Taxonomy" id="1802513"/>
    <lineage>
        <taxon>Bacteria</taxon>
        <taxon>Candidatus Woeseibacteriota</taxon>
    </lineage>
</organism>
<dbReference type="InterPro" id="IPR008909">
    <property type="entry name" value="DALR_anticod-bd"/>
</dbReference>
<feature type="domain" description="DALR anticodon binding" evidence="13">
    <location>
        <begin position="470"/>
        <end position="581"/>
    </location>
</feature>
<keyword evidence="4 11" id="KW-0963">Cytoplasm</keyword>
<protein>
    <recommendedName>
        <fullName evidence="11">Arginine--tRNA ligase</fullName>
        <ecNumber evidence="11">6.1.1.19</ecNumber>
    </recommendedName>
    <alternativeName>
        <fullName evidence="11">Arginyl-tRNA synthetase</fullName>
        <shortName evidence="11">ArgRS</shortName>
    </alternativeName>
</protein>
<sequence>MLRDLIINSIKQASGIDDISLEFPENEEFGDYSSNIALQAFTIIKTEKWPDGSYIGTRKHPSIISGKNSKEMAINIVEKLRKDKELSKIIGKIEVAGPGFINFYLSNEALEEEFKRIIKDGEEYGSLDLGNGKAVVIDYSSPNIAKRFGIGHLRSTVIGQALYNLYKRLGYKVIGDNHLGDWGTQFGALLYQITSQNLDPAKLSIDKLEELYVDFHKKEANDPSLHDEAKMWFKKLEEGDSQARKIWEEIVKTSLAEFERIYELLGVAIDYAYGESFYDDKMPAVIEELTKKNLIIKSEGALIVELPGMPPGIIVKSDGTTTYLTRDLATIKFRLGEWGPDLFIYEVGADQTLHFRQLFEIARLLGWIDKKEFVHVAHGLIRFAHGKMSTRRGESVKLEDVLNEAIQRAKGIIEKSETGRGLSEKEKEEVAKAVGIGAIKYFDLMHQPLTDIIFDWEKIFVLEGNSAPYLQYTVARTNSVLAKAGNKSSSGAAASLNNEELVLLRTLVRFPEMIGLAAKNYSPNLLANYLFELAQKYNNFYNQHRIIGGENEKFRLILTSATGQVLKNGLVILGIETPEKM</sequence>
<dbReference type="GO" id="GO:0004814">
    <property type="term" value="F:arginine-tRNA ligase activity"/>
    <property type="evidence" value="ECO:0007669"/>
    <property type="project" value="UniProtKB-UniRule"/>
</dbReference>
<dbReference type="FunFam" id="3.40.50.620:FF:000116">
    <property type="entry name" value="Arginine--tRNA ligase"/>
    <property type="match status" value="1"/>
</dbReference>
<dbReference type="NCBIfam" id="TIGR00456">
    <property type="entry name" value="argS"/>
    <property type="match status" value="1"/>
</dbReference>
<comment type="subcellular location">
    <subcellularLocation>
        <location evidence="1 11">Cytoplasm</location>
    </subcellularLocation>
</comment>
<dbReference type="InterPro" id="IPR035684">
    <property type="entry name" value="ArgRS_core"/>
</dbReference>
<evidence type="ECO:0000256" key="10">
    <source>
        <dbReference type="ARBA" id="ARBA00049339"/>
    </source>
</evidence>
<comment type="caution">
    <text evidence="15">The sequence shown here is derived from an EMBL/GenBank/DDBJ whole genome shotgun (WGS) entry which is preliminary data.</text>
</comment>
<dbReference type="InterPro" id="IPR001278">
    <property type="entry name" value="Arg-tRNA-ligase"/>
</dbReference>
<dbReference type="Gene3D" id="1.10.730.10">
    <property type="entry name" value="Isoleucyl-tRNA Synthetase, Domain 1"/>
    <property type="match status" value="1"/>
</dbReference>
<dbReference type="SMART" id="SM00836">
    <property type="entry name" value="DALR_1"/>
    <property type="match status" value="1"/>
</dbReference>
<dbReference type="GO" id="GO:0005737">
    <property type="term" value="C:cytoplasm"/>
    <property type="evidence" value="ECO:0007669"/>
    <property type="project" value="UniProtKB-SubCell"/>
</dbReference>
<dbReference type="AlphaFoldDB" id="A0A1F8AX84"/>
<dbReference type="EMBL" id="MGGZ01000039">
    <property type="protein sequence ID" value="OGM56109.1"/>
    <property type="molecule type" value="Genomic_DNA"/>
</dbReference>
<dbReference type="SUPFAM" id="SSF47323">
    <property type="entry name" value="Anticodon-binding domain of a subclass of class I aminoacyl-tRNA synthetases"/>
    <property type="match status" value="1"/>
</dbReference>
<keyword evidence="7 11" id="KW-0067">ATP-binding</keyword>
<dbReference type="SUPFAM" id="SSF55190">
    <property type="entry name" value="Arginyl-tRNA synthetase (ArgRS), N-terminal 'additional' domain"/>
    <property type="match status" value="1"/>
</dbReference>
<dbReference type="SMART" id="SM01016">
    <property type="entry name" value="Arg_tRNA_synt_N"/>
    <property type="match status" value="1"/>
</dbReference>
<dbReference type="Gene3D" id="3.40.50.620">
    <property type="entry name" value="HUPs"/>
    <property type="match status" value="1"/>
</dbReference>
<dbReference type="STRING" id="1802513.A3E46_01475"/>
<dbReference type="PANTHER" id="PTHR11956:SF5">
    <property type="entry name" value="ARGININE--TRNA LIGASE, CYTOPLASMIC"/>
    <property type="match status" value="1"/>
</dbReference>
<dbReference type="InterPro" id="IPR014729">
    <property type="entry name" value="Rossmann-like_a/b/a_fold"/>
</dbReference>
<dbReference type="Pfam" id="PF05746">
    <property type="entry name" value="DALR_1"/>
    <property type="match status" value="1"/>
</dbReference>
<dbReference type="InterPro" id="IPR005148">
    <property type="entry name" value="Arg-tRNA-synth_N"/>
</dbReference>
<evidence type="ECO:0000256" key="2">
    <source>
        <dbReference type="ARBA" id="ARBA00005594"/>
    </source>
</evidence>
<dbReference type="CDD" id="cd00671">
    <property type="entry name" value="ArgRS_core"/>
    <property type="match status" value="1"/>
</dbReference>
<evidence type="ECO:0000256" key="7">
    <source>
        <dbReference type="ARBA" id="ARBA00022840"/>
    </source>
</evidence>
<keyword evidence="5 11" id="KW-0436">Ligase</keyword>
<evidence type="ECO:0000256" key="5">
    <source>
        <dbReference type="ARBA" id="ARBA00022598"/>
    </source>
</evidence>
<dbReference type="FunFam" id="1.10.730.10:FF:000006">
    <property type="entry name" value="Arginyl-tRNA synthetase 2, mitochondrial"/>
    <property type="match status" value="1"/>
</dbReference>
<evidence type="ECO:0000256" key="6">
    <source>
        <dbReference type="ARBA" id="ARBA00022741"/>
    </source>
</evidence>
<evidence type="ECO:0000256" key="12">
    <source>
        <dbReference type="RuleBase" id="RU363038"/>
    </source>
</evidence>
<evidence type="ECO:0000256" key="4">
    <source>
        <dbReference type="ARBA" id="ARBA00022490"/>
    </source>
</evidence>
<proteinExistence type="inferred from homology"/>
<comment type="subunit">
    <text evidence="3 11">Monomer.</text>
</comment>
<evidence type="ECO:0000256" key="11">
    <source>
        <dbReference type="HAMAP-Rule" id="MF_00123"/>
    </source>
</evidence>
<feature type="short sequence motif" description="'HIGH' region" evidence="11">
    <location>
        <begin position="142"/>
        <end position="152"/>
    </location>
</feature>
<dbReference type="CDD" id="cd07956">
    <property type="entry name" value="Anticodon_Ia_Arg"/>
    <property type="match status" value="1"/>
</dbReference>
<keyword evidence="9 11" id="KW-0030">Aminoacyl-tRNA synthetase</keyword>
<dbReference type="InterPro" id="IPR036695">
    <property type="entry name" value="Arg-tRNA-synth_N_sf"/>
</dbReference>
<dbReference type="Pfam" id="PF00750">
    <property type="entry name" value="tRNA-synt_1d"/>
    <property type="match status" value="1"/>
</dbReference>
<dbReference type="PANTHER" id="PTHR11956">
    <property type="entry name" value="ARGINYL-TRNA SYNTHETASE"/>
    <property type="match status" value="1"/>
</dbReference>
<accession>A0A1F8AX84</accession>
<evidence type="ECO:0000256" key="1">
    <source>
        <dbReference type="ARBA" id="ARBA00004496"/>
    </source>
</evidence>
<evidence type="ECO:0000313" key="15">
    <source>
        <dbReference type="EMBL" id="OGM56109.1"/>
    </source>
</evidence>
<evidence type="ECO:0000313" key="16">
    <source>
        <dbReference type="Proteomes" id="UP000178313"/>
    </source>
</evidence>
<name>A0A1F8AX84_9BACT</name>
<keyword evidence="8 11" id="KW-0648">Protein biosynthesis</keyword>
<evidence type="ECO:0000256" key="9">
    <source>
        <dbReference type="ARBA" id="ARBA00023146"/>
    </source>
</evidence>
<evidence type="ECO:0000259" key="13">
    <source>
        <dbReference type="SMART" id="SM00836"/>
    </source>
</evidence>
<dbReference type="EC" id="6.1.1.19" evidence="11"/>
<evidence type="ECO:0000256" key="8">
    <source>
        <dbReference type="ARBA" id="ARBA00022917"/>
    </source>
</evidence>
<dbReference type="HAMAP" id="MF_00123">
    <property type="entry name" value="Arg_tRNA_synth"/>
    <property type="match status" value="1"/>
</dbReference>
<dbReference type="GO" id="GO:0006420">
    <property type="term" value="P:arginyl-tRNA aminoacylation"/>
    <property type="evidence" value="ECO:0007669"/>
    <property type="project" value="UniProtKB-UniRule"/>
</dbReference>
<dbReference type="SUPFAM" id="SSF52374">
    <property type="entry name" value="Nucleotidylyl transferase"/>
    <property type="match status" value="1"/>
</dbReference>
<dbReference type="Proteomes" id="UP000178313">
    <property type="component" value="Unassembled WGS sequence"/>
</dbReference>
<dbReference type="InterPro" id="IPR009080">
    <property type="entry name" value="tRNAsynth_Ia_anticodon-bd"/>
</dbReference>
<dbReference type="PRINTS" id="PR01038">
    <property type="entry name" value="TRNASYNTHARG"/>
</dbReference>
<dbReference type="Pfam" id="PF03485">
    <property type="entry name" value="Arg_tRNA_synt_N"/>
    <property type="match status" value="1"/>
</dbReference>
<dbReference type="GO" id="GO:0005524">
    <property type="term" value="F:ATP binding"/>
    <property type="evidence" value="ECO:0007669"/>
    <property type="project" value="UniProtKB-UniRule"/>
</dbReference>